<evidence type="ECO:0000256" key="1">
    <source>
        <dbReference type="SAM" id="SignalP"/>
    </source>
</evidence>
<dbReference type="RefSeq" id="WP_168875930.1">
    <property type="nucleotide sequence ID" value="NZ_JABAIM010000001.1"/>
</dbReference>
<feature type="signal peptide" evidence="1">
    <location>
        <begin position="1"/>
        <end position="24"/>
    </location>
</feature>
<keyword evidence="3" id="KW-1185">Reference proteome</keyword>
<proteinExistence type="predicted"/>
<protein>
    <recommendedName>
        <fullName evidence="4">Lipoprotein</fullName>
    </recommendedName>
</protein>
<dbReference type="PROSITE" id="PS51257">
    <property type="entry name" value="PROKAR_LIPOPROTEIN"/>
    <property type="match status" value="1"/>
</dbReference>
<keyword evidence="1" id="KW-0732">Signal</keyword>
<evidence type="ECO:0008006" key="4">
    <source>
        <dbReference type="Google" id="ProtNLM"/>
    </source>
</evidence>
<accession>A0A847SB45</accession>
<dbReference type="Proteomes" id="UP000587991">
    <property type="component" value="Unassembled WGS sequence"/>
</dbReference>
<sequence>MMRNPTIAGTLLLAALLGSACVAASCPVDSIPIRLVDPSNRAPVTTLSTTRWTAHPPAYREFVTAISQHLAARLADPQHCPGSAASQQRSLLRFVRWPLVYPAGTPPQVFTVLKDAPTRGCQLHSPWLDLSIERGPVPWVQGIVRWNERQLLADQARLAGLDGVPDGVAMPFSTEAYGKLAEAMGWVRQDYHGVTPATPEPKLPPELRWLHRYSTRNDLPPSADGVYTVLPGAAERYTRLTLALIDRCLASAGQDIRYGHIQELADLLPLDEYRAPLPNPEAPFIIHADNMPGQPAVQDPQP</sequence>
<organism evidence="2 3">
    <name type="scientific">Leeia aquatica</name>
    <dbReference type="NCBI Taxonomy" id="2725557"/>
    <lineage>
        <taxon>Bacteria</taxon>
        <taxon>Pseudomonadati</taxon>
        <taxon>Pseudomonadota</taxon>
        <taxon>Betaproteobacteria</taxon>
        <taxon>Neisseriales</taxon>
        <taxon>Leeiaceae</taxon>
        <taxon>Leeia</taxon>
    </lineage>
</organism>
<evidence type="ECO:0000313" key="2">
    <source>
        <dbReference type="EMBL" id="NLR74308.1"/>
    </source>
</evidence>
<reference evidence="2 3" key="1">
    <citation type="submission" date="2020-04" db="EMBL/GenBank/DDBJ databases">
        <title>Draft genome of Leeia sp. IMCC25680.</title>
        <authorList>
            <person name="Song J."/>
            <person name="Cho J.-C."/>
        </authorList>
    </citation>
    <scope>NUCLEOTIDE SEQUENCE [LARGE SCALE GENOMIC DNA]</scope>
    <source>
        <strain evidence="2 3">IMCC25680</strain>
    </source>
</reference>
<dbReference type="EMBL" id="JABAIM010000001">
    <property type="protein sequence ID" value="NLR74308.1"/>
    <property type="molecule type" value="Genomic_DNA"/>
</dbReference>
<feature type="chain" id="PRO_5032671167" description="Lipoprotein" evidence="1">
    <location>
        <begin position="25"/>
        <end position="302"/>
    </location>
</feature>
<evidence type="ECO:0000313" key="3">
    <source>
        <dbReference type="Proteomes" id="UP000587991"/>
    </source>
</evidence>
<name>A0A847SB45_9NEIS</name>
<gene>
    <name evidence="2" type="ORF">HF682_03960</name>
</gene>
<comment type="caution">
    <text evidence="2">The sequence shown here is derived from an EMBL/GenBank/DDBJ whole genome shotgun (WGS) entry which is preliminary data.</text>
</comment>
<dbReference type="AlphaFoldDB" id="A0A847SB45"/>